<comment type="caution">
    <text evidence="5">The sequence shown here is derived from an EMBL/GenBank/DDBJ whole genome shotgun (WGS) entry which is preliminary data.</text>
</comment>
<keyword evidence="3" id="KW-0479">Metal-binding</keyword>
<name>A0A7L3W2B1_9GRUI</name>
<keyword evidence="4" id="KW-0408">Iron</keyword>
<feature type="non-terminal residue" evidence="5">
    <location>
        <position position="157"/>
    </location>
</feature>
<sequence>GNPFNPHFKINNAVSNIICSVTFGNRFEYHDEEFQKLLQLMDETVTLHGTIMSQLYNSFPSIIKFLPGSHQTIFKNWRALKDFVREKINKHKEDWNPTESRDFIDSYLQEIAKGNNSIFQEENLVACALDLLFAGTETSSTTIRWALLYMAIHPEIQ</sequence>
<evidence type="ECO:0000256" key="2">
    <source>
        <dbReference type="ARBA" id="ARBA00010617"/>
    </source>
</evidence>
<dbReference type="GO" id="GO:0005737">
    <property type="term" value="C:cytoplasm"/>
    <property type="evidence" value="ECO:0007669"/>
    <property type="project" value="TreeGrafter"/>
</dbReference>
<protein>
    <submittedName>
        <fullName evidence="5">CP2J2 protein</fullName>
    </submittedName>
</protein>
<feature type="non-terminal residue" evidence="5">
    <location>
        <position position="1"/>
    </location>
</feature>
<evidence type="ECO:0000256" key="1">
    <source>
        <dbReference type="ARBA" id="ARBA00001971"/>
    </source>
</evidence>
<dbReference type="InterPro" id="IPR002401">
    <property type="entry name" value="Cyt_P450_E_grp-I"/>
</dbReference>
<dbReference type="PANTHER" id="PTHR24300">
    <property type="entry name" value="CYTOCHROME P450 508A4-RELATED"/>
    <property type="match status" value="1"/>
</dbReference>
<evidence type="ECO:0000256" key="4">
    <source>
        <dbReference type="ARBA" id="ARBA00023004"/>
    </source>
</evidence>
<dbReference type="PANTHER" id="PTHR24300:SF177">
    <property type="entry name" value="CYTOCHROME P450 2J2"/>
    <property type="match status" value="1"/>
</dbReference>
<reference evidence="5 6" key="1">
    <citation type="submission" date="2019-09" db="EMBL/GenBank/DDBJ databases">
        <title>Bird 10,000 Genomes (B10K) Project - Family phase.</title>
        <authorList>
            <person name="Zhang G."/>
        </authorList>
    </citation>
    <scope>NUCLEOTIDE SEQUENCE [LARGE SCALE GENOMIC DNA]</scope>
    <source>
        <strain evidence="5">OUT-0055</strain>
        <tissue evidence="5">Blood</tissue>
    </source>
</reference>
<keyword evidence="6" id="KW-1185">Reference proteome</keyword>
<dbReference type="Gene3D" id="1.10.630.10">
    <property type="entry name" value="Cytochrome P450"/>
    <property type="match status" value="1"/>
</dbReference>
<dbReference type="SUPFAM" id="SSF48264">
    <property type="entry name" value="Cytochrome P450"/>
    <property type="match status" value="1"/>
</dbReference>
<dbReference type="GO" id="GO:0006805">
    <property type="term" value="P:xenobiotic metabolic process"/>
    <property type="evidence" value="ECO:0007669"/>
    <property type="project" value="TreeGrafter"/>
</dbReference>
<dbReference type="Pfam" id="PF00067">
    <property type="entry name" value="p450"/>
    <property type="match status" value="1"/>
</dbReference>
<dbReference type="InterPro" id="IPR001128">
    <property type="entry name" value="Cyt_P450"/>
</dbReference>
<dbReference type="GO" id="GO:0020037">
    <property type="term" value="F:heme binding"/>
    <property type="evidence" value="ECO:0007669"/>
    <property type="project" value="InterPro"/>
</dbReference>
<organism evidence="5 6">
    <name type="scientific">Atlantisia rogersi</name>
    <name type="common">Inaccessible Island rail</name>
    <dbReference type="NCBI Taxonomy" id="2478892"/>
    <lineage>
        <taxon>Eukaryota</taxon>
        <taxon>Metazoa</taxon>
        <taxon>Chordata</taxon>
        <taxon>Craniata</taxon>
        <taxon>Vertebrata</taxon>
        <taxon>Euteleostomi</taxon>
        <taxon>Archelosauria</taxon>
        <taxon>Archosauria</taxon>
        <taxon>Dinosauria</taxon>
        <taxon>Saurischia</taxon>
        <taxon>Theropoda</taxon>
        <taxon>Coelurosauria</taxon>
        <taxon>Aves</taxon>
        <taxon>Neognathae</taxon>
        <taxon>Neoaves</taxon>
        <taxon>Gruiformes</taxon>
        <taxon>Rallidae</taxon>
        <taxon>Atlantisia</taxon>
    </lineage>
</organism>
<dbReference type="GO" id="GO:0016712">
    <property type="term" value="F:oxidoreductase activity, acting on paired donors, with incorporation or reduction of molecular oxygen, reduced flavin or flavoprotein as one donor, and incorporation of one atom of oxygen"/>
    <property type="evidence" value="ECO:0007669"/>
    <property type="project" value="TreeGrafter"/>
</dbReference>
<dbReference type="OrthoDB" id="2789670at2759"/>
<dbReference type="GO" id="GO:0005506">
    <property type="term" value="F:iron ion binding"/>
    <property type="evidence" value="ECO:0007669"/>
    <property type="project" value="InterPro"/>
</dbReference>
<comment type="cofactor">
    <cofactor evidence="1">
        <name>heme</name>
        <dbReference type="ChEBI" id="CHEBI:30413"/>
    </cofactor>
</comment>
<dbReference type="InterPro" id="IPR036396">
    <property type="entry name" value="Cyt_P450_sf"/>
</dbReference>
<dbReference type="InterPro" id="IPR050182">
    <property type="entry name" value="Cytochrome_P450_fam2"/>
</dbReference>
<dbReference type="AlphaFoldDB" id="A0A7L3W2B1"/>
<gene>
    <name evidence="5" type="primary">Cyp2j2_0</name>
    <name evidence="5" type="ORF">ATLROG_R05600</name>
</gene>
<dbReference type="PRINTS" id="PR00463">
    <property type="entry name" value="EP450I"/>
</dbReference>
<dbReference type="Proteomes" id="UP000518911">
    <property type="component" value="Unassembled WGS sequence"/>
</dbReference>
<evidence type="ECO:0000313" key="6">
    <source>
        <dbReference type="Proteomes" id="UP000518911"/>
    </source>
</evidence>
<dbReference type="EMBL" id="VZUJ01003320">
    <property type="protein sequence ID" value="NXV70660.1"/>
    <property type="molecule type" value="Genomic_DNA"/>
</dbReference>
<proteinExistence type="inferred from homology"/>
<dbReference type="GO" id="GO:0006082">
    <property type="term" value="P:organic acid metabolic process"/>
    <property type="evidence" value="ECO:0007669"/>
    <property type="project" value="TreeGrafter"/>
</dbReference>
<evidence type="ECO:0000256" key="3">
    <source>
        <dbReference type="ARBA" id="ARBA00022723"/>
    </source>
</evidence>
<accession>A0A7L3W2B1</accession>
<comment type="similarity">
    <text evidence="2">Belongs to the cytochrome P450 family.</text>
</comment>
<evidence type="ECO:0000313" key="5">
    <source>
        <dbReference type="EMBL" id="NXV70660.1"/>
    </source>
</evidence>